<name>A0A1I4KXX9_9BURK</name>
<keyword evidence="4 7" id="KW-0812">Transmembrane</keyword>
<dbReference type="Proteomes" id="UP000199470">
    <property type="component" value="Unassembled WGS sequence"/>
</dbReference>
<dbReference type="Pfam" id="PF00528">
    <property type="entry name" value="BPD_transp_1"/>
    <property type="match status" value="1"/>
</dbReference>
<keyword evidence="3" id="KW-1003">Cell membrane</keyword>
<sequence length="333" mass="37172">MSAPALGPFKAIEPVGAAPSRRGGARRRFDSKKWAPYLFISPFFILFGAFSLFPLLFSIYLSFNQWDAASGITAMQWVGLDNYIFALNDPWFFKSLGNTLWLALASGVPQHLVAIPLAAYIHNTFKRSRNLVIGAYFLPFITSSVAIAMVFNTLFSRQYGEINLLLKALGEVPLLGSLMPAEPIDWLNNSQFIKPAVAFVIFWRYLGWNLVLYISALQVIPRDLYEAATLDGASKRQQFWHITLPQLRPMMYLAVTMTIMGNLQTFEEPFILVGESGGAGQAALTTAMFVYKTAFSSGDFGTASAISWLLFLLIASSTWINNRIFSRNERGAR</sequence>
<dbReference type="RefSeq" id="WP_245774160.1">
    <property type="nucleotide sequence ID" value="NZ_FOTW01000008.1"/>
</dbReference>
<protein>
    <submittedName>
        <fullName evidence="9">Carbohydrate ABC transporter membrane protein 1, CUT1 family</fullName>
    </submittedName>
</protein>
<gene>
    <name evidence="9" type="ORF">SAMN02982985_01699</name>
</gene>
<keyword evidence="6 7" id="KW-0472">Membrane</keyword>
<feature type="domain" description="ABC transmembrane type-1" evidence="8">
    <location>
        <begin position="96"/>
        <end position="321"/>
    </location>
</feature>
<reference evidence="9 10" key="1">
    <citation type="submission" date="2016-10" db="EMBL/GenBank/DDBJ databases">
        <authorList>
            <person name="de Groot N.N."/>
        </authorList>
    </citation>
    <scope>NUCLEOTIDE SEQUENCE [LARGE SCALE GENOMIC DNA]</scope>
    <source>
        <strain evidence="9 10">ATCC 43154</strain>
    </source>
</reference>
<evidence type="ECO:0000256" key="4">
    <source>
        <dbReference type="ARBA" id="ARBA00022692"/>
    </source>
</evidence>
<dbReference type="CDD" id="cd06261">
    <property type="entry name" value="TM_PBP2"/>
    <property type="match status" value="1"/>
</dbReference>
<dbReference type="PANTHER" id="PTHR30193:SF37">
    <property type="entry name" value="INNER MEMBRANE ABC TRANSPORTER PERMEASE PROTEIN YCJO"/>
    <property type="match status" value="1"/>
</dbReference>
<comment type="similarity">
    <text evidence="7">Belongs to the binding-protein-dependent transport system permease family.</text>
</comment>
<feature type="transmembrane region" description="Helical" evidence="7">
    <location>
        <begin position="196"/>
        <end position="219"/>
    </location>
</feature>
<dbReference type="PROSITE" id="PS50928">
    <property type="entry name" value="ABC_TM1"/>
    <property type="match status" value="1"/>
</dbReference>
<feature type="transmembrane region" description="Helical" evidence="7">
    <location>
        <begin position="37"/>
        <end position="61"/>
    </location>
</feature>
<evidence type="ECO:0000256" key="2">
    <source>
        <dbReference type="ARBA" id="ARBA00022448"/>
    </source>
</evidence>
<keyword evidence="5 7" id="KW-1133">Transmembrane helix</keyword>
<dbReference type="SUPFAM" id="SSF160964">
    <property type="entry name" value="MalF N-terminal region-like"/>
    <property type="match status" value="1"/>
</dbReference>
<evidence type="ECO:0000256" key="1">
    <source>
        <dbReference type="ARBA" id="ARBA00004651"/>
    </source>
</evidence>
<feature type="transmembrane region" description="Helical" evidence="7">
    <location>
        <begin position="100"/>
        <end position="121"/>
    </location>
</feature>
<evidence type="ECO:0000256" key="3">
    <source>
        <dbReference type="ARBA" id="ARBA00022475"/>
    </source>
</evidence>
<dbReference type="InterPro" id="IPR051393">
    <property type="entry name" value="ABC_transporter_permease"/>
</dbReference>
<dbReference type="GO" id="GO:0055085">
    <property type="term" value="P:transmembrane transport"/>
    <property type="evidence" value="ECO:0007669"/>
    <property type="project" value="InterPro"/>
</dbReference>
<evidence type="ECO:0000256" key="6">
    <source>
        <dbReference type="ARBA" id="ARBA00023136"/>
    </source>
</evidence>
<accession>A0A1I4KXX9</accession>
<evidence type="ECO:0000256" key="5">
    <source>
        <dbReference type="ARBA" id="ARBA00022989"/>
    </source>
</evidence>
<comment type="subcellular location">
    <subcellularLocation>
        <location evidence="1 7">Cell membrane</location>
        <topology evidence="1 7">Multi-pass membrane protein</topology>
    </subcellularLocation>
</comment>
<evidence type="ECO:0000313" key="10">
    <source>
        <dbReference type="Proteomes" id="UP000199470"/>
    </source>
</evidence>
<dbReference type="EMBL" id="FOTW01000008">
    <property type="protein sequence ID" value="SFL83511.1"/>
    <property type="molecule type" value="Genomic_DNA"/>
</dbReference>
<dbReference type="InterPro" id="IPR035906">
    <property type="entry name" value="MetI-like_sf"/>
</dbReference>
<dbReference type="PANTHER" id="PTHR30193">
    <property type="entry name" value="ABC TRANSPORTER PERMEASE PROTEIN"/>
    <property type="match status" value="1"/>
</dbReference>
<evidence type="ECO:0000259" key="8">
    <source>
        <dbReference type="PROSITE" id="PS50928"/>
    </source>
</evidence>
<dbReference type="InterPro" id="IPR000515">
    <property type="entry name" value="MetI-like"/>
</dbReference>
<dbReference type="Gene3D" id="1.10.3720.10">
    <property type="entry name" value="MetI-like"/>
    <property type="match status" value="1"/>
</dbReference>
<keyword evidence="2 7" id="KW-0813">Transport</keyword>
<evidence type="ECO:0000313" key="9">
    <source>
        <dbReference type="EMBL" id="SFL83511.1"/>
    </source>
</evidence>
<organism evidence="9 10">
    <name type="scientific">Rugamonas rubra</name>
    <dbReference type="NCBI Taxonomy" id="758825"/>
    <lineage>
        <taxon>Bacteria</taxon>
        <taxon>Pseudomonadati</taxon>
        <taxon>Pseudomonadota</taxon>
        <taxon>Betaproteobacteria</taxon>
        <taxon>Burkholderiales</taxon>
        <taxon>Oxalobacteraceae</taxon>
        <taxon>Telluria group</taxon>
        <taxon>Rugamonas</taxon>
    </lineage>
</organism>
<dbReference type="GO" id="GO:0005886">
    <property type="term" value="C:plasma membrane"/>
    <property type="evidence" value="ECO:0007669"/>
    <property type="project" value="UniProtKB-SubCell"/>
</dbReference>
<dbReference type="SUPFAM" id="SSF161098">
    <property type="entry name" value="MetI-like"/>
    <property type="match status" value="1"/>
</dbReference>
<dbReference type="AlphaFoldDB" id="A0A1I4KXX9"/>
<feature type="transmembrane region" description="Helical" evidence="7">
    <location>
        <begin position="133"/>
        <end position="155"/>
    </location>
</feature>
<proteinExistence type="inferred from homology"/>
<evidence type="ECO:0000256" key="7">
    <source>
        <dbReference type="RuleBase" id="RU363032"/>
    </source>
</evidence>
<dbReference type="STRING" id="758825.SAMN02982985_01699"/>
<keyword evidence="10" id="KW-1185">Reference proteome</keyword>
<feature type="transmembrane region" description="Helical" evidence="7">
    <location>
        <begin position="300"/>
        <end position="320"/>
    </location>
</feature>